<gene>
    <name evidence="1" type="ORF">E1267_25495</name>
</gene>
<dbReference type="RefSeq" id="WP_132335707.1">
    <property type="nucleotide sequence ID" value="NZ_SMJZ01000106.1"/>
</dbReference>
<dbReference type="EMBL" id="SMJZ01000106">
    <property type="protein sequence ID" value="TDC03685.1"/>
    <property type="molecule type" value="Genomic_DNA"/>
</dbReference>
<name>A0A4R4N4S1_9ACTN</name>
<sequence length="117" mass="13307">MADKRLLAEIAGHIDAPVDQVWPLLRSNLALTETDGRTAVSQGGWWYRGEWSATHDDAGTIIVHRVYNVARQMRWGVPLANRFFIGFPDKTRSGFEQILTRVAHALDADWHLLDQIQ</sequence>
<keyword evidence="2" id="KW-1185">Reference proteome</keyword>
<organism evidence="1 2">
    <name type="scientific">Nonomuraea longispora</name>
    <dbReference type="NCBI Taxonomy" id="1848320"/>
    <lineage>
        <taxon>Bacteria</taxon>
        <taxon>Bacillati</taxon>
        <taxon>Actinomycetota</taxon>
        <taxon>Actinomycetes</taxon>
        <taxon>Streptosporangiales</taxon>
        <taxon>Streptosporangiaceae</taxon>
        <taxon>Nonomuraea</taxon>
    </lineage>
</organism>
<dbReference type="OrthoDB" id="2590919at2"/>
<comment type="caution">
    <text evidence="1">The sequence shown here is derived from an EMBL/GenBank/DDBJ whole genome shotgun (WGS) entry which is preliminary data.</text>
</comment>
<evidence type="ECO:0000313" key="1">
    <source>
        <dbReference type="EMBL" id="TDC03685.1"/>
    </source>
</evidence>
<dbReference type="Proteomes" id="UP000295157">
    <property type="component" value="Unassembled WGS sequence"/>
</dbReference>
<accession>A0A4R4N4S1</accession>
<dbReference type="AlphaFoldDB" id="A0A4R4N4S1"/>
<protein>
    <submittedName>
        <fullName evidence="1">Uncharacterized protein</fullName>
    </submittedName>
</protein>
<reference evidence="1 2" key="1">
    <citation type="submission" date="2019-02" db="EMBL/GenBank/DDBJ databases">
        <title>Draft genome sequences of novel Actinobacteria.</title>
        <authorList>
            <person name="Sahin N."/>
            <person name="Ay H."/>
            <person name="Saygin H."/>
        </authorList>
    </citation>
    <scope>NUCLEOTIDE SEQUENCE [LARGE SCALE GENOMIC DNA]</scope>
    <source>
        <strain evidence="1 2">KC201</strain>
    </source>
</reference>
<evidence type="ECO:0000313" key="2">
    <source>
        <dbReference type="Proteomes" id="UP000295157"/>
    </source>
</evidence>
<proteinExistence type="predicted"/>